<accession>A0ABD3GVF2</accession>
<comment type="caution">
    <text evidence="2">The sequence shown here is derived from an EMBL/GenBank/DDBJ whole genome shotgun (WGS) entry which is preliminary data.</text>
</comment>
<dbReference type="AlphaFoldDB" id="A0ABD3GVF2"/>
<proteinExistence type="predicted"/>
<sequence>MVTSNDFCSMYLGMNVMDHSRFPSKADFWRLTGRESGDVTGSILPTLERKAAGEETQERKTQSRGRKDVREEESVEQNPPRAFEKDYKRIPPSHWGPPVQASHARTNSYQLTAIAPSGPLILHTSEPTLHRRCLTLHIGPLQRIDNSSPSIPSLVYPLLGWAG</sequence>
<evidence type="ECO:0000313" key="3">
    <source>
        <dbReference type="Proteomes" id="UP001633002"/>
    </source>
</evidence>
<reference evidence="2 3" key="1">
    <citation type="submission" date="2024-09" db="EMBL/GenBank/DDBJ databases">
        <title>Chromosome-scale assembly of Riccia sorocarpa.</title>
        <authorList>
            <person name="Paukszto L."/>
        </authorList>
    </citation>
    <scope>NUCLEOTIDE SEQUENCE [LARGE SCALE GENOMIC DNA]</scope>
    <source>
        <strain evidence="2">LP-2024</strain>
        <tissue evidence="2">Aerial parts of the thallus</tissue>
    </source>
</reference>
<evidence type="ECO:0000256" key="1">
    <source>
        <dbReference type="SAM" id="MobiDB-lite"/>
    </source>
</evidence>
<keyword evidence="3" id="KW-1185">Reference proteome</keyword>
<dbReference type="Proteomes" id="UP001633002">
    <property type="component" value="Unassembled WGS sequence"/>
</dbReference>
<feature type="compositionally biased region" description="Basic and acidic residues" evidence="1">
    <location>
        <begin position="47"/>
        <end position="72"/>
    </location>
</feature>
<feature type="region of interest" description="Disordered" evidence="1">
    <location>
        <begin position="40"/>
        <end position="103"/>
    </location>
</feature>
<protein>
    <submittedName>
        <fullName evidence="2">Uncharacterized protein</fullName>
    </submittedName>
</protein>
<gene>
    <name evidence="2" type="ORF">R1sor_000137</name>
</gene>
<organism evidence="2 3">
    <name type="scientific">Riccia sorocarpa</name>
    <dbReference type="NCBI Taxonomy" id="122646"/>
    <lineage>
        <taxon>Eukaryota</taxon>
        <taxon>Viridiplantae</taxon>
        <taxon>Streptophyta</taxon>
        <taxon>Embryophyta</taxon>
        <taxon>Marchantiophyta</taxon>
        <taxon>Marchantiopsida</taxon>
        <taxon>Marchantiidae</taxon>
        <taxon>Marchantiales</taxon>
        <taxon>Ricciaceae</taxon>
        <taxon>Riccia</taxon>
    </lineage>
</organism>
<evidence type="ECO:0000313" key="2">
    <source>
        <dbReference type="EMBL" id="KAL3682115.1"/>
    </source>
</evidence>
<dbReference type="EMBL" id="JBJQOH010000006">
    <property type="protein sequence ID" value="KAL3682115.1"/>
    <property type="molecule type" value="Genomic_DNA"/>
</dbReference>
<name>A0ABD3GVF2_9MARC</name>